<dbReference type="InterPro" id="IPR001036">
    <property type="entry name" value="Acrflvin-R"/>
</dbReference>
<dbReference type="InterPro" id="IPR004764">
    <property type="entry name" value="MdtF-like"/>
</dbReference>
<dbReference type="Gene3D" id="1.20.1640.10">
    <property type="entry name" value="Multidrug efflux transporter AcrB transmembrane domain"/>
    <property type="match status" value="2"/>
</dbReference>
<dbReference type="Gene3D" id="3.30.2090.10">
    <property type="entry name" value="Multidrug efflux transporter AcrB TolC docking domain, DN and DC subdomains"/>
    <property type="match status" value="2"/>
</dbReference>
<evidence type="ECO:0000256" key="4">
    <source>
        <dbReference type="ARBA" id="ARBA00022475"/>
    </source>
</evidence>
<dbReference type="InterPro" id="IPR000731">
    <property type="entry name" value="SSD"/>
</dbReference>
<dbReference type="PRINTS" id="PR00702">
    <property type="entry name" value="ACRIFLAVINRP"/>
</dbReference>
<dbReference type="EMBL" id="RHFN01000001">
    <property type="protein sequence ID" value="ROU18528.1"/>
    <property type="molecule type" value="Genomic_DNA"/>
</dbReference>
<evidence type="ECO:0000259" key="10">
    <source>
        <dbReference type="PROSITE" id="PS50156"/>
    </source>
</evidence>
<dbReference type="SUPFAM" id="SSF82866">
    <property type="entry name" value="Multidrug efflux transporter AcrB transmembrane domain"/>
    <property type="match status" value="2"/>
</dbReference>
<dbReference type="PANTHER" id="PTHR32063:SF76">
    <property type="entry name" value="EFFLUX PUMP MEMBRANE TRANSPORTER"/>
    <property type="match status" value="1"/>
</dbReference>
<feature type="transmembrane region" description="Helical" evidence="9">
    <location>
        <begin position="864"/>
        <end position="881"/>
    </location>
</feature>
<dbReference type="Pfam" id="PF00873">
    <property type="entry name" value="ACR_tran"/>
    <property type="match status" value="1"/>
</dbReference>
<dbReference type="PANTHER" id="PTHR32063">
    <property type="match status" value="1"/>
</dbReference>
<evidence type="ECO:0000256" key="3">
    <source>
        <dbReference type="ARBA" id="ARBA00022448"/>
    </source>
</evidence>
<evidence type="ECO:0000256" key="7">
    <source>
        <dbReference type="ARBA" id="ARBA00022989"/>
    </source>
</evidence>
<evidence type="ECO:0000256" key="1">
    <source>
        <dbReference type="ARBA" id="ARBA00004429"/>
    </source>
</evidence>
<evidence type="ECO:0000256" key="5">
    <source>
        <dbReference type="ARBA" id="ARBA00022519"/>
    </source>
</evidence>
<gene>
    <name evidence="11" type="ORF">EB837_01330</name>
</gene>
<feature type="transmembrane region" description="Helical" evidence="9">
    <location>
        <begin position="341"/>
        <end position="360"/>
    </location>
</feature>
<proteinExistence type="inferred from homology"/>
<dbReference type="SUPFAM" id="SSF82693">
    <property type="entry name" value="Multidrug efflux transporter AcrB pore domain, PN1, PN2, PC1 and PC2 subdomains"/>
    <property type="match status" value="4"/>
</dbReference>
<dbReference type="GO" id="GO:0009636">
    <property type="term" value="P:response to toxic substance"/>
    <property type="evidence" value="ECO:0007669"/>
    <property type="project" value="UniProtKB-ARBA"/>
</dbReference>
<name>A0A3N2SFQ0_9ENTR</name>
<keyword evidence="7 9" id="KW-1133">Transmembrane helix</keyword>
<dbReference type="Gene3D" id="3.30.70.1440">
    <property type="entry name" value="Multidrug efflux transporter AcrB pore domain"/>
    <property type="match status" value="1"/>
</dbReference>
<feature type="transmembrane region" description="Helical" evidence="9">
    <location>
        <begin position="534"/>
        <end position="554"/>
    </location>
</feature>
<evidence type="ECO:0000256" key="8">
    <source>
        <dbReference type="ARBA" id="ARBA00023136"/>
    </source>
</evidence>
<keyword evidence="3 9" id="KW-0813">Transport</keyword>
<comment type="caution">
    <text evidence="11">The sequence shown here is derived from an EMBL/GenBank/DDBJ whole genome shotgun (WGS) entry which is preliminary data.</text>
</comment>
<evidence type="ECO:0000313" key="12">
    <source>
        <dbReference type="Proteomes" id="UP000268051"/>
    </source>
</evidence>
<accession>A0A3N2SFQ0</accession>
<comment type="caution">
    <text evidence="9">Lacks conserved residue(s) required for the propagation of feature annotation.</text>
</comment>
<feature type="transmembrane region" description="Helical" evidence="9">
    <location>
        <begin position="367"/>
        <end position="388"/>
    </location>
</feature>
<dbReference type="PROSITE" id="PS50156">
    <property type="entry name" value="SSD"/>
    <property type="match status" value="1"/>
</dbReference>
<dbReference type="InterPro" id="IPR027463">
    <property type="entry name" value="AcrB_DN_DC_subdom"/>
</dbReference>
<evidence type="ECO:0000256" key="6">
    <source>
        <dbReference type="ARBA" id="ARBA00022692"/>
    </source>
</evidence>
<keyword evidence="5 9" id="KW-0997">Cell inner membrane</keyword>
<dbReference type="NCBIfam" id="TIGR00915">
    <property type="entry name" value="2A0602"/>
    <property type="match status" value="1"/>
</dbReference>
<dbReference type="OrthoDB" id="9757904at2"/>
<evidence type="ECO:0000256" key="9">
    <source>
        <dbReference type="RuleBase" id="RU364070"/>
    </source>
</evidence>
<protein>
    <recommendedName>
        <fullName evidence="9">Efflux pump membrane transporter</fullName>
    </recommendedName>
</protein>
<dbReference type="SUPFAM" id="SSF82714">
    <property type="entry name" value="Multidrug efflux transporter AcrB TolC docking domain, DN and DC subdomains"/>
    <property type="match status" value="2"/>
</dbReference>
<dbReference type="Gene3D" id="3.30.70.1430">
    <property type="entry name" value="Multidrug efflux transporter AcrB pore domain"/>
    <property type="match status" value="2"/>
</dbReference>
<dbReference type="Gene3D" id="3.30.70.1320">
    <property type="entry name" value="Multidrug efflux transporter AcrB pore domain like"/>
    <property type="match status" value="1"/>
</dbReference>
<comment type="similarity">
    <text evidence="2 9">Belongs to the resistance-nodulation-cell division (RND) (TC 2.A.6) family.</text>
</comment>
<dbReference type="GO" id="GO:0005886">
    <property type="term" value="C:plasma membrane"/>
    <property type="evidence" value="ECO:0007669"/>
    <property type="project" value="UniProtKB-SubCell"/>
</dbReference>
<dbReference type="AlphaFoldDB" id="A0A3N2SFQ0"/>
<dbReference type="RefSeq" id="WP_123650077.1">
    <property type="nucleotide sequence ID" value="NZ_RHFN01000001.1"/>
</dbReference>
<feature type="transmembrane region" description="Helical" evidence="9">
    <location>
        <begin position="993"/>
        <end position="1019"/>
    </location>
</feature>
<reference evidence="11 12" key="1">
    <citation type="submission" date="2018-10" db="EMBL/GenBank/DDBJ databases">
        <title>Horizontal transference of carbapenem resistance between Klebsiella pneumoniae and Kluyvera ascorbata during abdominal infection: a case report.</title>
        <authorList>
            <person name="Raro O.H.F."/>
            <person name="Lima-Morales D."/>
            <person name="Barth A.L."/>
            <person name="Paim T.G.S."/>
            <person name="Mott M.P."/>
            <person name="Riche C.V.W."/>
            <person name="Teixeira U.F."/>
            <person name="Waechter F."/>
            <person name="Dias C.A.G."/>
        </authorList>
    </citation>
    <scope>NUCLEOTIDE SEQUENCE [LARGE SCALE GENOMIC DNA]</scope>
    <source>
        <strain evidence="11 12">OT2</strain>
    </source>
</reference>
<dbReference type="GO" id="GO:0015562">
    <property type="term" value="F:efflux transmembrane transporter activity"/>
    <property type="evidence" value="ECO:0007669"/>
    <property type="project" value="InterPro"/>
</dbReference>
<dbReference type="Proteomes" id="UP000268051">
    <property type="component" value="Unassembled WGS sequence"/>
</dbReference>
<keyword evidence="8 9" id="KW-0472">Membrane</keyword>
<keyword evidence="4" id="KW-1003">Cell membrane</keyword>
<feature type="transmembrane region" description="Helical" evidence="9">
    <location>
        <begin position="961"/>
        <end position="981"/>
    </location>
</feature>
<dbReference type="FunFam" id="3.30.70.1430:FF:000001">
    <property type="entry name" value="Efflux pump membrane transporter"/>
    <property type="match status" value="1"/>
</dbReference>
<sequence length="1031" mass="111764">MLTFFIRRPRFAMVIALLMTFVGAVALKLIPVEQYPQITPPVVNVSASWPGASAQDVAEAIAAPLETQLNGVDHMLYMESTSSDDGGYSLNLTFAAGTDPDMAAIDVQNRVSQAVAQLPTEAQQNGVQVRKRASNLLMGVSLYSPKGSLSSLQISNYASTQVREALARLPGVGQVQMFGARDYSMRIWLRPDRMNAMNITSEDIAQALNEQHVQGASGQIGTPPVFNGQQQTLTINGLGRLTDADEFRRIVVRSGEQGQLVRLSDVATIELGARSYSSSAQLNGVESAYMGIYPTPTANALQVAKVVQDELTRLQSRFPADLMWEVKFDTTRFVAATIKEIGTSLALTLLAVVAVVSLFLQSLRATLIVALAIPVSLVGTFAVLYLLGYSANTLSLFAIILALTMVVDDAIVVVESVEGHMAEGMNRLEATGLALRQIAGPVIATTLVLLAVFVPVAMLPGIVGELYRQFAVTLSTAVTLSSIVALTLTPALCALLLRPRLKQPARFFQWFNLGLNATRDGYGKLVAWMNRRPLVAVAGTLLAALLVAFSFTSMPKGFLPQEDQGYVFANVQLPESASLERTEAVMAKARELLGAHPAVEDVIQVSGFSILSGTSASNGGFISLMLKDWSQRAPLETVMGELQHQLMAMPEANIMLFAPPTLPGLGSAAGFDLRILAQAGQTPAELEQVTRAILMKANQHPQLSRVFTTWSSNVPQLTLTVDRDQAARLDVPVSRIFNSLQTAFGGARAGDFSINNRVYHVVMQNEMQWRERAEQISELFVRSNQGERVRLSNLVTVTPTVGAPFIQQFNQFPSVSVSGSAAEGVSSRTAMTEMENLLKANLPEGYDYAWSGLSWQEQQTGNQAVWIVLAAVAMAWLFLVAQYESWTLPASVMLSVLFAIGGALLWLWTASYANDVYVQIGLVLLIALAAKNAILIVEFARERRQSGLSIVEAAREGATRRFRAVMMTAVSFIIGIMPMMFSTGAGAQSRRIIGTTVFSGMLVATVIGILFIPSLYVLFQRLREWAHRKAG</sequence>
<feature type="transmembrane region" description="Helical" evidence="9">
    <location>
        <begin position="888"/>
        <end position="910"/>
    </location>
</feature>
<feature type="transmembrane region" description="Helical" evidence="9">
    <location>
        <begin position="916"/>
        <end position="940"/>
    </location>
</feature>
<feature type="domain" description="SSD" evidence="10">
    <location>
        <begin position="371"/>
        <end position="495"/>
    </location>
</feature>
<evidence type="ECO:0000313" key="11">
    <source>
        <dbReference type="EMBL" id="ROU18528.1"/>
    </source>
</evidence>
<feature type="transmembrane region" description="Helical" evidence="9">
    <location>
        <begin position="470"/>
        <end position="497"/>
    </location>
</feature>
<comment type="subcellular location">
    <subcellularLocation>
        <location evidence="1 9">Cell inner membrane</location>
        <topology evidence="1 9">Multi-pass membrane protein</topology>
    </subcellularLocation>
</comment>
<evidence type="ECO:0000256" key="2">
    <source>
        <dbReference type="ARBA" id="ARBA00010942"/>
    </source>
</evidence>
<organism evidence="11 12">
    <name type="scientific">Kluyvera ascorbata</name>
    <dbReference type="NCBI Taxonomy" id="51288"/>
    <lineage>
        <taxon>Bacteria</taxon>
        <taxon>Pseudomonadati</taxon>
        <taxon>Pseudomonadota</taxon>
        <taxon>Gammaproteobacteria</taxon>
        <taxon>Enterobacterales</taxon>
        <taxon>Enterobacteriaceae</taxon>
        <taxon>Kluyvera</taxon>
    </lineage>
</organism>
<feature type="transmembrane region" description="Helical" evidence="9">
    <location>
        <begin position="394"/>
        <end position="417"/>
    </location>
</feature>
<dbReference type="GO" id="GO:0042910">
    <property type="term" value="F:xenobiotic transmembrane transporter activity"/>
    <property type="evidence" value="ECO:0007669"/>
    <property type="project" value="TreeGrafter"/>
</dbReference>
<keyword evidence="6 9" id="KW-0812">Transmembrane</keyword>
<feature type="transmembrane region" description="Helical" evidence="9">
    <location>
        <begin position="438"/>
        <end position="458"/>
    </location>
</feature>